<evidence type="ECO:0000313" key="2">
    <source>
        <dbReference type="Proteomes" id="UP000324222"/>
    </source>
</evidence>
<accession>A0A5B7I8Z8</accession>
<dbReference type="AlphaFoldDB" id="A0A5B7I8Z8"/>
<dbReference type="Proteomes" id="UP000324222">
    <property type="component" value="Unassembled WGS sequence"/>
</dbReference>
<sequence>MWGRVNQCVLWGIDVVSGLEEMQGRERSHCDGAEMDQCVLWGLAVDVYRGREWVWCCVLYLHLLTTTTTTTIITVISLLACLSACLLVHLSVL</sequence>
<comment type="caution">
    <text evidence="1">The sequence shown here is derived from an EMBL/GenBank/DDBJ whole genome shotgun (WGS) entry which is preliminary data.</text>
</comment>
<evidence type="ECO:0000313" key="1">
    <source>
        <dbReference type="EMBL" id="MPC78359.1"/>
    </source>
</evidence>
<reference evidence="1 2" key="1">
    <citation type="submission" date="2019-05" db="EMBL/GenBank/DDBJ databases">
        <title>Another draft genome of Portunus trituberculatus and its Hox gene families provides insights of decapod evolution.</title>
        <authorList>
            <person name="Jeong J.-H."/>
            <person name="Song I."/>
            <person name="Kim S."/>
            <person name="Choi T."/>
            <person name="Kim D."/>
            <person name="Ryu S."/>
            <person name="Kim W."/>
        </authorList>
    </citation>
    <scope>NUCLEOTIDE SEQUENCE [LARGE SCALE GENOMIC DNA]</scope>
    <source>
        <tissue evidence="1">Muscle</tissue>
    </source>
</reference>
<name>A0A5B7I8Z8_PORTR</name>
<keyword evidence="2" id="KW-1185">Reference proteome</keyword>
<gene>
    <name evidence="1" type="ORF">E2C01_072843</name>
</gene>
<proteinExistence type="predicted"/>
<protein>
    <submittedName>
        <fullName evidence="1">Uncharacterized protein</fullName>
    </submittedName>
</protein>
<organism evidence="1 2">
    <name type="scientific">Portunus trituberculatus</name>
    <name type="common">Swimming crab</name>
    <name type="synonym">Neptunus trituberculatus</name>
    <dbReference type="NCBI Taxonomy" id="210409"/>
    <lineage>
        <taxon>Eukaryota</taxon>
        <taxon>Metazoa</taxon>
        <taxon>Ecdysozoa</taxon>
        <taxon>Arthropoda</taxon>
        <taxon>Crustacea</taxon>
        <taxon>Multicrustacea</taxon>
        <taxon>Malacostraca</taxon>
        <taxon>Eumalacostraca</taxon>
        <taxon>Eucarida</taxon>
        <taxon>Decapoda</taxon>
        <taxon>Pleocyemata</taxon>
        <taxon>Brachyura</taxon>
        <taxon>Eubrachyura</taxon>
        <taxon>Portunoidea</taxon>
        <taxon>Portunidae</taxon>
        <taxon>Portuninae</taxon>
        <taxon>Portunus</taxon>
    </lineage>
</organism>
<dbReference type="EMBL" id="VSRR010048220">
    <property type="protein sequence ID" value="MPC78359.1"/>
    <property type="molecule type" value="Genomic_DNA"/>
</dbReference>